<dbReference type="GO" id="GO:0005524">
    <property type="term" value="F:ATP binding"/>
    <property type="evidence" value="ECO:0007669"/>
    <property type="project" value="UniProtKB-KW"/>
</dbReference>
<dbReference type="OrthoDB" id="434144at2759"/>
<reference evidence="9" key="1">
    <citation type="submission" date="2017-03" db="EMBL/GenBank/DDBJ databases">
        <title>Genomes of endolithic fungi from Antarctica.</title>
        <authorList>
            <person name="Coleine C."/>
            <person name="Masonjones S."/>
            <person name="Stajich J.E."/>
        </authorList>
    </citation>
    <scope>NUCLEOTIDE SEQUENCE [LARGE SCALE GENOMIC DNA]</scope>
    <source>
        <strain evidence="9">CCFEE 5527</strain>
    </source>
</reference>
<dbReference type="GO" id="GO:0008033">
    <property type="term" value="P:tRNA processing"/>
    <property type="evidence" value="ECO:0007669"/>
    <property type="project" value="UniProtKB-KW"/>
</dbReference>
<dbReference type="HAMAP" id="MF_01161">
    <property type="entry name" value="tRNA_Ile_lys_synt"/>
    <property type="match status" value="1"/>
</dbReference>
<dbReference type="Gene3D" id="3.40.50.620">
    <property type="entry name" value="HUPs"/>
    <property type="match status" value="1"/>
</dbReference>
<dbReference type="EMBL" id="NAJO01000010">
    <property type="protein sequence ID" value="OQO09662.1"/>
    <property type="molecule type" value="Genomic_DNA"/>
</dbReference>
<evidence type="ECO:0000256" key="6">
    <source>
        <dbReference type="ARBA" id="ARBA00048539"/>
    </source>
</evidence>
<dbReference type="STRING" id="1507870.A0A1V8TEL6"/>
<gene>
    <name evidence="8" type="ORF">B0A48_05064</name>
</gene>
<comment type="catalytic activity">
    <reaction evidence="6">
        <text>cytidine(34) in tRNA(Ile2) + L-lysine + ATP = lysidine(34) in tRNA(Ile2) + AMP + diphosphate + H(+)</text>
        <dbReference type="Rhea" id="RHEA:43744"/>
        <dbReference type="Rhea" id="RHEA-COMP:10625"/>
        <dbReference type="Rhea" id="RHEA-COMP:10670"/>
        <dbReference type="ChEBI" id="CHEBI:15378"/>
        <dbReference type="ChEBI" id="CHEBI:30616"/>
        <dbReference type="ChEBI" id="CHEBI:32551"/>
        <dbReference type="ChEBI" id="CHEBI:33019"/>
        <dbReference type="ChEBI" id="CHEBI:82748"/>
        <dbReference type="ChEBI" id="CHEBI:83665"/>
        <dbReference type="ChEBI" id="CHEBI:456215"/>
        <dbReference type="EC" id="6.3.4.19"/>
    </reaction>
</comment>
<keyword evidence="3" id="KW-0819">tRNA processing</keyword>
<dbReference type="PANTHER" id="PTHR43033:SF1">
    <property type="entry name" value="TRNA(ILE)-LYSIDINE SYNTHASE-RELATED"/>
    <property type="match status" value="1"/>
</dbReference>
<proteinExistence type="inferred from homology"/>
<dbReference type="InParanoid" id="A0A1V8TEL6"/>
<dbReference type="AlphaFoldDB" id="A0A1V8TEL6"/>
<dbReference type="PANTHER" id="PTHR43033">
    <property type="entry name" value="TRNA(ILE)-LYSIDINE SYNTHASE-RELATED"/>
    <property type="match status" value="1"/>
</dbReference>
<protein>
    <recommendedName>
        <fullName evidence="1">tRNA(Ile)-lysidine synthetase</fullName>
        <ecNumber evidence="1">6.3.4.19</ecNumber>
    </recommendedName>
</protein>
<evidence type="ECO:0000313" key="9">
    <source>
        <dbReference type="Proteomes" id="UP000192596"/>
    </source>
</evidence>
<evidence type="ECO:0000259" key="7">
    <source>
        <dbReference type="Pfam" id="PF01171"/>
    </source>
</evidence>
<dbReference type="InterPro" id="IPR012094">
    <property type="entry name" value="tRNA_Ile_lys_synt"/>
</dbReference>
<comment type="caution">
    <text evidence="8">The sequence shown here is derived from an EMBL/GenBank/DDBJ whole genome shotgun (WGS) entry which is preliminary data.</text>
</comment>
<dbReference type="GO" id="GO:0032267">
    <property type="term" value="F:tRNA(Ile)-lysidine synthase activity"/>
    <property type="evidence" value="ECO:0007669"/>
    <property type="project" value="UniProtKB-EC"/>
</dbReference>
<organism evidence="8 9">
    <name type="scientific">Cryoendolithus antarcticus</name>
    <dbReference type="NCBI Taxonomy" id="1507870"/>
    <lineage>
        <taxon>Eukaryota</taxon>
        <taxon>Fungi</taxon>
        <taxon>Dikarya</taxon>
        <taxon>Ascomycota</taxon>
        <taxon>Pezizomycotina</taxon>
        <taxon>Dothideomycetes</taxon>
        <taxon>Dothideomycetidae</taxon>
        <taxon>Cladosporiales</taxon>
        <taxon>Cladosporiaceae</taxon>
        <taxon>Cryoendolithus</taxon>
    </lineage>
</organism>
<dbReference type="Pfam" id="PF01171">
    <property type="entry name" value="ATP_bind_3"/>
    <property type="match status" value="1"/>
</dbReference>
<evidence type="ECO:0000256" key="4">
    <source>
        <dbReference type="ARBA" id="ARBA00022741"/>
    </source>
</evidence>
<dbReference type="NCBIfam" id="TIGR02432">
    <property type="entry name" value="lysidine_TilS_N"/>
    <property type="match status" value="1"/>
</dbReference>
<evidence type="ECO:0000256" key="1">
    <source>
        <dbReference type="ARBA" id="ARBA00013267"/>
    </source>
</evidence>
<evidence type="ECO:0000256" key="5">
    <source>
        <dbReference type="ARBA" id="ARBA00022840"/>
    </source>
</evidence>
<dbReference type="InterPro" id="IPR011063">
    <property type="entry name" value="TilS/TtcA_N"/>
</dbReference>
<dbReference type="EC" id="6.3.4.19" evidence="1"/>
<keyword evidence="9" id="KW-1185">Reference proteome</keyword>
<dbReference type="InterPro" id="IPR012795">
    <property type="entry name" value="tRNA_Ile_lys_synt_N"/>
</dbReference>
<dbReference type="InterPro" id="IPR014729">
    <property type="entry name" value="Rossmann-like_a/b/a_fold"/>
</dbReference>
<dbReference type="SUPFAM" id="SSF52402">
    <property type="entry name" value="Adenine nucleotide alpha hydrolases-like"/>
    <property type="match status" value="1"/>
</dbReference>
<keyword evidence="5" id="KW-0067">ATP-binding</keyword>
<feature type="domain" description="tRNA(Ile)-lysidine/2-thiocytidine synthase N-terminal" evidence="7">
    <location>
        <begin position="40"/>
        <end position="278"/>
    </location>
</feature>
<sequence>MFRATRRLLSPQSAGVDVVEFKRILEHAWQGQGALTPARVGIAVSGGVDSMALVTLCAAARKTSGAQWPTFTAFVVDHKLRDDSTDEAHKVLANLASLDIDSQLLTLDWTGLRHADGIANVESAARRLRYQALGKACRDAGARHLLVGHHADDQAESVLVRIVSGRLGAGLAGMRSGALIPECEDVYGVSCSEMSQRLKHDYLAPITEQKNVASSSELTEPPVQPVRLSTVGDGIRVLRPLLSYNKQRLIDICISANTAWFEDQTNADQTLALRNTIRPLHATEALPLALRRSRLLTLARNVRTRQENMLQKTRQLFDKANVRLDPRAGSLTCTLSLVDVANLGDDFSDGLILFLRKMLNLVTPQKMVDRAAIYSALSNLLSFAHTSAEAVCKVSVAGVTLAARETSASTAVFTMHRQMPSSISKGSTDVLLKLPSSTESSATIVTWSSWHLWDNRYWIRLGRVGASASAEQYGSLRFFTPADMTRLRRPSLDSPSRDSLRSVEFPLSDVRYTIPVICIQHAETLGGTDVTETIIAMPSIGWSRNTCQRWTRDIQLTESTEWVYDIKYKYVDASLTEAVDDVEN</sequence>
<evidence type="ECO:0000313" key="8">
    <source>
        <dbReference type="EMBL" id="OQO09662.1"/>
    </source>
</evidence>
<name>A0A1V8TEL6_9PEZI</name>
<keyword evidence="4" id="KW-0547">Nucleotide-binding</keyword>
<keyword evidence="2" id="KW-0436">Ligase</keyword>
<evidence type="ECO:0000256" key="3">
    <source>
        <dbReference type="ARBA" id="ARBA00022694"/>
    </source>
</evidence>
<evidence type="ECO:0000256" key="2">
    <source>
        <dbReference type="ARBA" id="ARBA00022598"/>
    </source>
</evidence>
<dbReference type="Proteomes" id="UP000192596">
    <property type="component" value="Unassembled WGS sequence"/>
</dbReference>
<dbReference type="CDD" id="cd01992">
    <property type="entry name" value="TilS_N"/>
    <property type="match status" value="1"/>
</dbReference>
<accession>A0A1V8TEL6</accession>